<name>A0A2B7YHV7_POLH7</name>
<dbReference type="AlphaFoldDB" id="A0A2B7YHV7"/>
<dbReference type="InterPro" id="IPR015590">
    <property type="entry name" value="Aldehyde_DH_dom"/>
</dbReference>
<dbReference type="SUPFAM" id="SSF53720">
    <property type="entry name" value="ALDH-like"/>
    <property type="match status" value="1"/>
</dbReference>
<keyword evidence="3 5" id="KW-0560">Oxidoreductase</keyword>
<dbReference type="Proteomes" id="UP000224634">
    <property type="component" value="Unassembled WGS sequence"/>
</dbReference>
<dbReference type="GO" id="GO:0005737">
    <property type="term" value="C:cytoplasm"/>
    <property type="evidence" value="ECO:0007669"/>
    <property type="project" value="TreeGrafter"/>
</dbReference>
<evidence type="ECO:0000256" key="1">
    <source>
        <dbReference type="ARBA" id="ARBA00009986"/>
    </source>
</evidence>
<keyword evidence="4" id="KW-0520">NAD</keyword>
<gene>
    <name evidence="8" type="ORF">AJ80_03531</name>
</gene>
<keyword evidence="2" id="KW-0125">Carotenoid biosynthesis</keyword>
<evidence type="ECO:0000256" key="4">
    <source>
        <dbReference type="ARBA" id="ARBA00023027"/>
    </source>
</evidence>
<evidence type="ECO:0000256" key="5">
    <source>
        <dbReference type="PIRNR" id="PIRNR036492"/>
    </source>
</evidence>
<dbReference type="PIRSF" id="PIRSF036492">
    <property type="entry name" value="ALDH"/>
    <property type="match status" value="1"/>
</dbReference>
<reference evidence="8 9" key="1">
    <citation type="submission" date="2017-10" db="EMBL/GenBank/DDBJ databases">
        <title>Comparative genomics in systemic dimorphic fungi from Ajellomycetaceae.</title>
        <authorList>
            <person name="Munoz J.F."/>
            <person name="Mcewen J.G."/>
            <person name="Clay O.K."/>
            <person name="Cuomo C.A."/>
        </authorList>
    </citation>
    <scope>NUCLEOTIDE SEQUENCE [LARGE SCALE GENOMIC DNA]</scope>
    <source>
        <strain evidence="8 9">UAMH7299</strain>
    </source>
</reference>
<dbReference type="EMBL" id="PDNA01000039">
    <property type="protein sequence ID" value="PGH20770.1"/>
    <property type="molecule type" value="Genomic_DNA"/>
</dbReference>
<dbReference type="Pfam" id="PF00171">
    <property type="entry name" value="Aldedh"/>
    <property type="match status" value="1"/>
</dbReference>
<dbReference type="InterPro" id="IPR012394">
    <property type="entry name" value="Aldehyde_DH_NAD(P)"/>
</dbReference>
<feature type="active site" evidence="6">
    <location>
        <position position="258"/>
    </location>
</feature>
<sequence length="518" mass="56899">MASVEIPSLQYTAVEEIPQRVKNVRTTFFQQKTRPIEFRLQQLRKLYWAVKDREHLMAEALKRDLGKSPNESLMSDISITLNDIVLMTKNLPKWAKDEKAPDVDITYSLMKPTIRKDPLGCVLIIGAFNVPFQLAIGPLVGAIAGGNTAVLKPSENSPNCAVVLQQIVEAALDPSCVTVVQGAIPETQALLAERWDKIFYTGSANVGRVVTKAAAPHLTPVVLELGGRNPAFITKRADIRLAARRLLWGKTFNAGQICTSQNYILADREIVERLVEEFCKAFKEYFPDGAKASPDFARIVNDGAFRRLKEMIDNTKGKIVLGGTMDEAERFIEPTIVLVDSVDDSLISQESFGPLIPILPVTDLDEAIKIANDVDSTPLAVYPFGTKQEAEKVLSAVRSGGATINDSFMHVTIPSLPFGGVGESGSGAYHGRNSFEAFVHRRSIATTPSWLERTLSVRYPPYGEKARKFIVSRMLKPDFDRQGNKVTSVLERLVWLFTLGGGANKQGALRAAGVVISS</sequence>
<dbReference type="GO" id="GO:0004029">
    <property type="term" value="F:aldehyde dehydrogenase (NAD+) activity"/>
    <property type="evidence" value="ECO:0007669"/>
    <property type="project" value="TreeGrafter"/>
</dbReference>
<dbReference type="PANTHER" id="PTHR43570:SF11">
    <property type="entry name" value="ALDEHYDE DEHYDROGENASE"/>
    <property type="match status" value="1"/>
</dbReference>
<evidence type="ECO:0000256" key="6">
    <source>
        <dbReference type="PIRSR" id="PIRSR036492-1"/>
    </source>
</evidence>
<proteinExistence type="inferred from homology"/>
<dbReference type="InterPro" id="IPR016162">
    <property type="entry name" value="Ald_DH_N"/>
</dbReference>
<dbReference type="Gene3D" id="3.40.605.10">
    <property type="entry name" value="Aldehyde Dehydrogenase, Chain A, domain 1"/>
    <property type="match status" value="1"/>
</dbReference>
<dbReference type="GO" id="GO:0016117">
    <property type="term" value="P:carotenoid biosynthetic process"/>
    <property type="evidence" value="ECO:0007669"/>
    <property type="project" value="UniProtKB-KW"/>
</dbReference>
<evidence type="ECO:0000313" key="8">
    <source>
        <dbReference type="EMBL" id="PGH20770.1"/>
    </source>
</evidence>
<dbReference type="GO" id="GO:0006081">
    <property type="term" value="P:aldehyde metabolic process"/>
    <property type="evidence" value="ECO:0007669"/>
    <property type="project" value="InterPro"/>
</dbReference>
<feature type="active site" evidence="6">
    <location>
        <position position="224"/>
    </location>
</feature>
<evidence type="ECO:0000313" key="9">
    <source>
        <dbReference type="Proteomes" id="UP000224634"/>
    </source>
</evidence>
<dbReference type="InterPro" id="IPR016163">
    <property type="entry name" value="Ald_DH_C"/>
</dbReference>
<dbReference type="CDD" id="cd07135">
    <property type="entry name" value="ALDH_F14-YMR110C"/>
    <property type="match status" value="1"/>
</dbReference>
<keyword evidence="9" id="KW-1185">Reference proteome</keyword>
<dbReference type="InterPro" id="IPR016161">
    <property type="entry name" value="Ald_DH/histidinol_DH"/>
</dbReference>
<evidence type="ECO:0000256" key="3">
    <source>
        <dbReference type="ARBA" id="ARBA00023002"/>
    </source>
</evidence>
<organism evidence="8 9">
    <name type="scientific">Polytolypa hystricis (strain UAMH7299)</name>
    <dbReference type="NCBI Taxonomy" id="1447883"/>
    <lineage>
        <taxon>Eukaryota</taxon>
        <taxon>Fungi</taxon>
        <taxon>Dikarya</taxon>
        <taxon>Ascomycota</taxon>
        <taxon>Pezizomycotina</taxon>
        <taxon>Eurotiomycetes</taxon>
        <taxon>Eurotiomycetidae</taxon>
        <taxon>Onygenales</taxon>
        <taxon>Onygenales incertae sedis</taxon>
        <taxon>Polytolypa</taxon>
    </lineage>
</organism>
<dbReference type="FunFam" id="3.40.605.10:FF:000004">
    <property type="entry name" value="Aldehyde dehydrogenase"/>
    <property type="match status" value="1"/>
</dbReference>
<dbReference type="OrthoDB" id="440325at2759"/>
<comment type="similarity">
    <text evidence="1 5">Belongs to the aldehyde dehydrogenase family.</text>
</comment>
<evidence type="ECO:0000256" key="2">
    <source>
        <dbReference type="ARBA" id="ARBA00022746"/>
    </source>
</evidence>
<comment type="caution">
    <text evidence="8">The sequence shown here is derived from an EMBL/GenBank/DDBJ whole genome shotgun (WGS) entry which is preliminary data.</text>
</comment>
<dbReference type="PANTHER" id="PTHR43570">
    <property type="entry name" value="ALDEHYDE DEHYDROGENASE"/>
    <property type="match status" value="1"/>
</dbReference>
<dbReference type="STRING" id="1447883.A0A2B7YHV7"/>
<feature type="domain" description="Aldehyde dehydrogenase" evidence="7">
    <location>
        <begin position="9"/>
        <end position="443"/>
    </location>
</feature>
<accession>A0A2B7YHV7</accession>
<protein>
    <recommendedName>
        <fullName evidence="5">Aldehyde dehydrogenase</fullName>
    </recommendedName>
</protein>
<dbReference type="Gene3D" id="3.40.309.10">
    <property type="entry name" value="Aldehyde Dehydrogenase, Chain A, domain 2"/>
    <property type="match status" value="1"/>
</dbReference>
<evidence type="ECO:0000259" key="7">
    <source>
        <dbReference type="Pfam" id="PF00171"/>
    </source>
</evidence>
<dbReference type="FunFam" id="3.40.309.10:FF:000025">
    <property type="entry name" value="Aldehyde dehydrogenase"/>
    <property type="match status" value="1"/>
</dbReference>